<dbReference type="Gene3D" id="3.40.50.10110">
    <property type="entry name" value="DNA polymerase III subunit chi"/>
    <property type="match status" value="1"/>
</dbReference>
<dbReference type="EMBL" id="SACS01000032">
    <property type="protein sequence ID" value="RVU31993.1"/>
    <property type="molecule type" value="Genomic_DNA"/>
</dbReference>
<protein>
    <submittedName>
        <fullName evidence="1">DNA polymerase III subunit chi</fullName>
    </submittedName>
</protein>
<dbReference type="SUPFAM" id="SSF102400">
    <property type="entry name" value="DNA polymerase III chi subunit"/>
    <property type="match status" value="1"/>
</dbReference>
<dbReference type="Proteomes" id="UP000283077">
    <property type="component" value="Unassembled WGS sequence"/>
</dbReference>
<comment type="caution">
    <text evidence="1">The sequence shown here is derived from an EMBL/GenBank/DDBJ whole genome shotgun (WGS) entry which is preliminary data.</text>
</comment>
<dbReference type="Pfam" id="PF04364">
    <property type="entry name" value="DNA_pol3_chi"/>
    <property type="match status" value="1"/>
</dbReference>
<dbReference type="InterPro" id="IPR007459">
    <property type="entry name" value="DNA_pol3_chi"/>
</dbReference>
<dbReference type="PANTHER" id="PTHR38767:SF1">
    <property type="entry name" value="DNA POLYMERASE III SUBUNIT CHI"/>
    <property type="match status" value="1"/>
</dbReference>
<gene>
    <name evidence="1" type="ORF">EOE67_19235</name>
</gene>
<sequence length="152" mass="17113">MQVQFYLPVAADPANAEPNAVQNAVPPMVWQACLLCAGFYRNNQKVFVYCTNQQDAEQLDEVLWQFDAHSFVPHNLAGEGPARGAPIEISWLPPKNSRQVLINLTSTVPVFVNRFSQIIEFVPQAESDKDIARQKYKHYRQLGVTPQTVQAS</sequence>
<dbReference type="RefSeq" id="WP_127701028.1">
    <property type="nucleotide sequence ID" value="NZ_SACS01000032.1"/>
</dbReference>
<dbReference type="GO" id="GO:0003887">
    <property type="term" value="F:DNA-directed DNA polymerase activity"/>
    <property type="evidence" value="ECO:0007669"/>
    <property type="project" value="InterPro"/>
</dbReference>
<reference evidence="1 2" key="1">
    <citation type="submission" date="2019-01" db="EMBL/GenBank/DDBJ databases">
        <authorList>
            <person name="Chen W.-M."/>
        </authorList>
    </citation>
    <scope>NUCLEOTIDE SEQUENCE [LARGE SCALE GENOMIC DNA]</scope>
    <source>
        <strain evidence="1 2">KYPC3</strain>
    </source>
</reference>
<keyword evidence="2" id="KW-1185">Reference proteome</keyword>
<accession>A0A437QC93</accession>
<dbReference type="GO" id="GO:0006260">
    <property type="term" value="P:DNA replication"/>
    <property type="evidence" value="ECO:0007669"/>
    <property type="project" value="InterPro"/>
</dbReference>
<evidence type="ECO:0000313" key="2">
    <source>
        <dbReference type="Proteomes" id="UP000283077"/>
    </source>
</evidence>
<proteinExistence type="predicted"/>
<dbReference type="InterPro" id="IPR036768">
    <property type="entry name" value="PolIII_chi_sf"/>
</dbReference>
<dbReference type="GO" id="GO:0003677">
    <property type="term" value="F:DNA binding"/>
    <property type="evidence" value="ECO:0007669"/>
    <property type="project" value="InterPro"/>
</dbReference>
<name>A0A437QC93_9GAMM</name>
<dbReference type="PANTHER" id="PTHR38767">
    <property type="entry name" value="DNA POLYMERASE III SUBUNIT CHI"/>
    <property type="match status" value="1"/>
</dbReference>
<organism evidence="1 2">
    <name type="scientific">Rheinheimera riviphila</name>
    <dbReference type="NCBI Taxonomy" id="1834037"/>
    <lineage>
        <taxon>Bacteria</taxon>
        <taxon>Pseudomonadati</taxon>
        <taxon>Pseudomonadota</taxon>
        <taxon>Gammaproteobacteria</taxon>
        <taxon>Chromatiales</taxon>
        <taxon>Chromatiaceae</taxon>
        <taxon>Rheinheimera</taxon>
    </lineage>
</organism>
<dbReference type="GO" id="GO:0032298">
    <property type="term" value="P:positive regulation of DNA-templated DNA replication initiation"/>
    <property type="evidence" value="ECO:0007669"/>
    <property type="project" value="TreeGrafter"/>
</dbReference>
<dbReference type="OrthoDB" id="5297568at2"/>
<dbReference type="AlphaFoldDB" id="A0A437QC93"/>
<evidence type="ECO:0000313" key="1">
    <source>
        <dbReference type="EMBL" id="RVU31993.1"/>
    </source>
</evidence>